<feature type="compositionally biased region" description="Basic and acidic residues" evidence="1">
    <location>
        <begin position="30"/>
        <end position="41"/>
    </location>
</feature>
<feature type="region of interest" description="Disordered" evidence="1">
    <location>
        <begin position="74"/>
        <end position="105"/>
    </location>
</feature>
<reference evidence="2" key="1">
    <citation type="submission" date="2023-10" db="EMBL/GenBank/DDBJ databases">
        <title>Genome assembly of Pristionchus species.</title>
        <authorList>
            <person name="Yoshida K."/>
            <person name="Sommer R.J."/>
        </authorList>
    </citation>
    <scope>NUCLEOTIDE SEQUENCE</scope>
    <source>
        <strain evidence="2">RS5133</strain>
    </source>
</reference>
<dbReference type="EMBL" id="BTSY01000005">
    <property type="protein sequence ID" value="GMT28940.1"/>
    <property type="molecule type" value="Genomic_DNA"/>
</dbReference>
<dbReference type="Proteomes" id="UP001432322">
    <property type="component" value="Unassembled WGS sequence"/>
</dbReference>
<feature type="non-terminal residue" evidence="2">
    <location>
        <position position="1"/>
    </location>
</feature>
<proteinExistence type="predicted"/>
<feature type="non-terminal residue" evidence="2">
    <location>
        <position position="105"/>
    </location>
</feature>
<accession>A0AAV5WB56</accession>
<protein>
    <submittedName>
        <fullName evidence="2">Uncharacterized protein</fullName>
    </submittedName>
</protein>
<keyword evidence="3" id="KW-1185">Reference proteome</keyword>
<sequence>KMVEARDVNKADDEEFENDSGGTMAKSKIKSRDLKWKRDEDSTSTVPIVRSTEVCSDEAKSTVPRVVEAREVNKADDEEFENDSGGTMAKSKIKSRDLQYELSID</sequence>
<gene>
    <name evidence="2" type="ORF">PFISCL1PPCAC_20237</name>
</gene>
<feature type="compositionally biased region" description="Basic and acidic residues" evidence="1">
    <location>
        <begin position="1"/>
        <end position="11"/>
    </location>
</feature>
<feature type="region of interest" description="Disordered" evidence="1">
    <location>
        <begin position="1"/>
        <end position="45"/>
    </location>
</feature>
<dbReference type="AlphaFoldDB" id="A0AAV5WB56"/>
<name>A0AAV5WB56_9BILA</name>
<evidence type="ECO:0000313" key="3">
    <source>
        <dbReference type="Proteomes" id="UP001432322"/>
    </source>
</evidence>
<evidence type="ECO:0000313" key="2">
    <source>
        <dbReference type="EMBL" id="GMT28940.1"/>
    </source>
</evidence>
<evidence type="ECO:0000256" key="1">
    <source>
        <dbReference type="SAM" id="MobiDB-lite"/>
    </source>
</evidence>
<organism evidence="2 3">
    <name type="scientific">Pristionchus fissidentatus</name>
    <dbReference type="NCBI Taxonomy" id="1538716"/>
    <lineage>
        <taxon>Eukaryota</taxon>
        <taxon>Metazoa</taxon>
        <taxon>Ecdysozoa</taxon>
        <taxon>Nematoda</taxon>
        <taxon>Chromadorea</taxon>
        <taxon>Rhabditida</taxon>
        <taxon>Rhabditina</taxon>
        <taxon>Diplogasteromorpha</taxon>
        <taxon>Diplogasteroidea</taxon>
        <taxon>Neodiplogasteridae</taxon>
        <taxon>Pristionchus</taxon>
    </lineage>
</organism>
<comment type="caution">
    <text evidence="2">The sequence shown here is derived from an EMBL/GenBank/DDBJ whole genome shotgun (WGS) entry which is preliminary data.</text>
</comment>